<proteinExistence type="predicted"/>
<dbReference type="KEGG" id="ptw:TUM18999_60280"/>
<keyword evidence="1" id="KW-0732">Signal</keyword>
<dbReference type="Proteomes" id="UP001054892">
    <property type="component" value="Unassembled WGS sequence"/>
</dbReference>
<gene>
    <name evidence="2" type="ORF">TUM18999_60280</name>
    <name evidence="3" type="ORF">TUM20286_21920</name>
</gene>
<evidence type="ECO:0000313" key="5">
    <source>
        <dbReference type="Proteomes" id="UP001054892"/>
    </source>
</evidence>
<evidence type="ECO:0008006" key="6">
    <source>
        <dbReference type="Google" id="ProtNLM"/>
    </source>
</evidence>
<feature type="chain" id="PRO_5026801632" description="Holliday junction resolvasome, helicase subunit" evidence="1">
    <location>
        <begin position="22"/>
        <end position="105"/>
    </location>
</feature>
<keyword evidence="5" id="KW-1185">Reference proteome</keyword>
<dbReference type="AlphaFoldDB" id="A0A6J4EDC0"/>
<accession>A0A6J4EDC0</accession>
<dbReference type="EMBL" id="BQKM01000004">
    <property type="protein sequence ID" value="GJN52440.1"/>
    <property type="molecule type" value="Genomic_DNA"/>
</dbReference>
<evidence type="ECO:0000313" key="2">
    <source>
        <dbReference type="EMBL" id="BCG27837.1"/>
    </source>
</evidence>
<evidence type="ECO:0000313" key="4">
    <source>
        <dbReference type="Proteomes" id="UP000509383"/>
    </source>
</evidence>
<dbReference type="Pfam" id="PF09498">
    <property type="entry name" value="DUF2388"/>
    <property type="match status" value="1"/>
</dbReference>
<protein>
    <recommendedName>
        <fullName evidence="6">Holliday junction resolvasome, helicase subunit</fullName>
    </recommendedName>
</protein>
<evidence type="ECO:0000256" key="1">
    <source>
        <dbReference type="SAM" id="SignalP"/>
    </source>
</evidence>
<dbReference type="EMBL" id="AP023189">
    <property type="protein sequence ID" value="BCG27837.1"/>
    <property type="molecule type" value="Genomic_DNA"/>
</dbReference>
<feature type="signal peptide" evidence="1">
    <location>
        <begin position="1"/>
        <end position="21"/>
    </location>
</feature>
<dbReference type="RefSeq" id="WP_173178207.1">
    <property type="nucleotide sequence ID" value="NZ_AP023189.1"/>
</dbReference>
<organism evidence="2 4">
    <name type="scientific">Pseudomonas tohonis</name>
    <dbReference type="NCBI Taxonomy" id="2725477"/>
    <lineage>
        <taxon>Bacteria</taxon>
        <taxon>Pseudomonadati</taxon>
        <taxon>Pseudomonadota</taxon>
        <taxon>Gammaproteobacteria</taxon>
        <taxon>Pseudomonadales</taxon>
        <taxon>Pseudomonadaceae</taxon>
        <taxon>Pseudomonas</taxon>
    </lineage>
</organism>
<dbReference type="Proteomes" id="UP000509383">
    <property type="component" value="Chromosome"/>
</dbReference>
<reference evidence="2 4" key="1">
    <citation type="submission" date="2020-05" db="EMBL/GenBank/DDBJ databases">
        <title>Characterization of novel class B3 metallo-beta-lactamase from novel Pseudomonas species.</title>
        <authorList>
            <person name="Yamada K."/>
            <person name="Aoki K."/>
            <person name="Ishii Y."/>
        </authorList>
    </citation>
    <scope>NUCLEOTIDE SEQUENCE [LARGE SCALE GENOMIC DNA]</scope>
    <source>
        <strain evidence="2 4">TUM18999</strain>
        <strain evidence="3 5">TUM20286</strain>
    </source>
</reference>
<evidence type="ECO:0000313" key="3">
    <source>
        <dbReference type="EMBL" id="GJN52440.1"/>
    </source>
</evidence>
<name>A0A6J4EDC0_9PSED</name>
<dbReference type="NCBIfam" id="TIGR02448">
    <property type="entry name" value="conserverd hypothetical protein"/>
    <property type="match status" value="1"/>
</dbReference>
<dbReference type="InterPro" id="IPR012661">
    <property type="entry name" value="CHP02448"/>
</dbReference>
<sequence length="105" mass="10553">MSLSRLLGAAALLALATSASATSFVVTTDAVVGAVGATFDATSDVTSSLRDDKLVLAARDDAASFVASAGDIRGARLEAALVHIRSAQPQLQASDLQLAQAILAL</sequence>